<name>A0A1P8K5L7_9BURK</name>
<accession>A0A1P8K5L7</accession>
<dbReference type="GO" id="GO:0006935">
    <property type="term" value="P:chemotaxis"/>
    <property type="evidence" value="ECO:0007669"/>
    <property type="project" value="InterPro"/>
</dbReference>
<keyword evidence="10" id="KW-1185">Reference proteome</keyword>
<dbReference type="Proteomes" id="UP000186110">
    <property type="component" value="Chromosome"/>
</dbReference>
<dbReference type="Pfam" id="PF00015">
    <property type="entry name" value="MCPsignal"/>
    <property type="match status" value="1"/>
</dbReference>
<dbReference type="PROSITE" id="PS50111">
    <property type="entry name" value="CHEMOTAXIS_TRANSDUC_2"/>
    <property type="match status" value="1"/>
</dbReference>
<dbReference type="InterPro" id="IPR024478">
    <property type="entry name" value="HlyB_4HB_MCP"/>
</dbReference>
<keyword evidence="6" id="KW-0472">Membrane</keyword>
<dbReference type="InterPro" id="IPR047347">
    <property type="entry name" value="YvaQ-like_sensor"/>
</dbReference>
<sequence>MKSSYFTLGAKLWLFVALVMALLVFTLVFATNRSTEVQTRADAAFAAQNEKINLALQWSGQVETQLTRIVATATTADPAIDELFKGQIPAGSARITEVQKKVETSGLDDTEKKLFDRIGEERKVALVSLAKVRDFKAAGDQPSAAAEVKTNLLSSVDKYVKSLQEFSELQRGRYATLNEGFQVERNANAWIARGLVAGLLVALILGTLVLIRQIRQPLKEAIAVAEKIASGDLSAKVSVDRGDEFGEMMRALAHMQEQLVHLVSDVRRGTDNIATASEEIATGNQDLANRTEQTASNLEKTASSMEQLTATVKQSADSARQANQLAASAAQVAQRGGSVVSQVVTTMDDINASSRKISDIISVIDGIAFQTNILALNAAVEAARAGEQGRGFAVVASEVRSLAGRSAEAAKEIKLLINTSVDKVQGGSALVAQAGETMTEIVSSVQRVTDIMGEITAATSEQAQGIAQVNTAVNELDQMTQQNAALVEESAAAASSMKDQAQRLAEVVSAFKLDNQSVAAKAAPGSSTKPKPSTATPRPALAKPAASPAKTSKPATGAKPMASLSNKPAAPASKPVTTAKPSNGDDDWETF</sequence>
<dbReference type="CDD" id="cd11386">
    <property type="entry name" value="MCP_signal"/>
    <property type="match status" value="1"/>
</dbReference>
<evidence type="ECO:0000259" key="8">
    <source>
        <dbReference type="PROSITE" id="PS50885"/>
    </source>
</evidence>
<evidence type="ECO:0000256" key="1">
    <source>
        <dbReference type="ARBA" id="ARBA00004370"/>
    </source>
</evidence>
<evidence type="ECO:0000256" key="6">
    <source>
        <dbReference type="SAM" id="Phobius"/>
    </source>
</evidence>
<dbReference type="KEGG" id="rsb:RS694_01245"/>
<dbReference type="Pfam" id="PF00672">
    <property type="entry name" value="HAMP"/>
    <property type="match status" value="1"/>
</dbReference>
<evidence type="ECO:0000259" key="7">
    <source>
        <dbReference type="PROSITE" id="PS50111"/>
    </source>
</evidence>
<dbReference type="PROSITE" id="PS50885">
    <property type="entry name" value="HAMP"/>
    <property type="match status" value="1"/>
</dbReference>
<dbReference type="PANTHER" id="PTHR43531">
    <property type="entry name" value="PROTEIN ICFG"/>
    <property type="match status" value="1"/>
</dbReference>
<keyword evidence="6" id="KW-1133">Transmembrane helix</keyword>
<feature type="transmembrane region" description="Helical" evidence="6">
    <location>
        <begin position="12"/>
        <end position="30"/>
    </location>
</feature>
<dbReference type="eggNOG" id="COG0840">
    <property type="taxonomic scope" value="Bacteria"/>
</dbReference>
<reference evidence="9 10" key="1">
    <citation type="submission" date="2017-01" db="EMBL/GenBank/DDBJ databases">
        <authorList>
            <person name="Mah S.A."/>
            <person name="Swanson W.J."/>
            <person name="Moy G.W."/>
            <person name="Vacquier V.D."/>
        </authorList>
    </citation>
    <scope>NUCLEOTIDE SEQUENCE [LARGE SCALE GENOMIC DNA]</scope>
    <source>
        <strain evidence="9 10">DSM 22694</strain>
    </source>
</reference>
<dbReference type="InterPro" id="IPR004090">
    <property type="entry name" value="Chemotax_Me-accpt_rcpt"/>
</dbReference>
<evidence type="ECO:0000256" key="2">
    <source>
        <dbReference type="ARBA" id="ARBA00022481"/>
    </source>
</evidence>
<dbReference type="GO" id="GO:0007165">
    <property type="term" value="P:signal transduction"/>
    <property type="evidence" value="ECO:0007669"/>
    <property type="project" value="UniProtKB-KW"/>
</dbReference>
<feature type="transmembrane region" description="Helical" evidence="6">
    <location>
        <begin position="190"/>
        <end position="211"/>
    </location>
</feature>
<comment type="subcellular location">
    <subcellularLocation>
        <location evidence="1">Membrane</location>
    </subcellularLocation>
</comment>
<protein>
    <submittedName>
        <fullName evidence="9">Methyl-accepting chemotaxis protein</fullName>
    </submittedName>
</protein>
<dbReference type="SMART" id="SM00304">
    <property type="entry name" value="HAMP"/>
    <property type="match status" value="1"/>
</dbReference>
<dbReference type="CDD" id="cd19411">
    <property type="entry name" value="MCP2201-like_sensor"/>
    <property type="match status" value="1"/>
</dbReference>
<dbReference type="InterPro" id="IPR003660">
    <property type="entry name" value="HAMP_dom"/>
</dbReference>
<evidence type="ECO:0000256" key="4">
    <source>
        <dbReference type="PROSITE-ProRule" id="PRU00284"/>
    </source>
</evidence>
<dbReference type="InterPro" id="IPR004089">
    <property type="entry name" value="MCPsignal_dom"/>
</dbReference>
<keyword evidence="4" id="KW-0807">Transducer</keyword>
<feature type="compositionally biased region" description="Low complexity" evidence="5">
    <location>
        <begin position="539"/>
        <end position="556"/>
    </location>
</feature>
<evidence type="ECO:0000256" key="3">
    <source>
        <dbReference type="ARBA" id="ARBA00029447"/>
    </source>
</evidence>
<dbReference type="PRINTS" id="PR00260">
    <property type="entry name" value="CHEMTRNSDUCR"/>
</dbReference>
<gene>
    <name evidence="9" type="ORF">RS694_01245</name>
</gene>
<feature type="region of interest" description="Disordered" evidence="5">
    <location>
        <begin position="517"/>
        <end position="591"/>
    </location>
</feature>
<keyword evidence="2" id="KW-0488">Methylation</keyword>
<feature type="domain" description="Methyl-accepting transducer" evidence="7">
    <location>
        <begin position="269"/>
        <end position="498"/>
    </location>
</feature>
<evidence type="ECO:0000256" key="5">
    <source>
        <dbReference type="SAM" id="MobiDB-lite"/>
    </source>
</evidence>
<dbReference type="Pfam" id="PF12729">
    <property type="entry name" value="4HB_MCP_1"/>
    <property type="match status" value="1"/>
</dbReference>
<comment type="similarity">
    <text evidence="3">Belongs to the methyl-accepting chemotaxis (MCP) protein family.</text>
</comment>
<keyword evidence="6" id="KW-0812">Transmembrane</keyword>
<evidence type="ECO:0000313" key="9">
    <source>
        <dbReference type="EMBL" id="APW41303.1"/>
    </source>
</evidence>
<evidence type="ECO:0000313" key="10">
    <source>
        <dbReference type="Proteomes" id="UP000186110"/>
    </source>
</evidence>
<organism evidence="9 10">
    <name type="scientific">Rhodoferax saidenbachensis</name>
    <dbReference type="NCBI Taxonomy" id="1484693"/>
    <lineage>
        <taxon>Bacteria</taxon>
        <taxon>Pseudomonadati</taxon>
        <taxon>Pseudomonadota</taxon>
        <taxon>Betaproteobacteria</taxon>
        <taxon>Burkholderiales</taxon>
        <taxon>Comamonadaceae</taxon>
        <taxon>Rhodoferax</taxon>
    </lineage>
</organism>
<dbReference type="AlphaFoldDB" id="A0A1P8K5L7"/>
<dbReference type="EMBL" id="CP019239">
    <property type="protein sequence ID" value="APW41303.1"/>
    <property type="molecule type" value="Genomic_DNA"/>
</dbReference>
<dbReference type="CDD" id="cd06225">
    <property type="entry name" value="HAMP"/>
    <property type="match status" value="1"/>
</dbReference>
<feature type="compositionally biased region" description="Polar residues" evidence="5">
    <location>
        <begin position="525"/>
        <end position="536"/>
    </location>
</feature>
<dbReference type="RefSeq" id="WP_029707874.1">
    <property type="nucleotide sequence ID" value="NZ_CP019239.1"/>
</dbReference>
<dbReference type="FunFam" id="1.10.287.950:FF:000001">
    <property type="entry name" value="Methyl-accepting chemotaxis sensory transducer"/>
    <property type="match status" value="1"/>
</dbReference>
<dbReference type="GO" id="GO:0004888">
    <property type="term" value="F:transmembrane signaling receptor activity"/>
    <property type="evidence" value="ECO:0007669"/>
    <property type="project" value="InterPro"/>
</dbReference>
<dbReference type="SMART" id="SM00283">
    <property type="entry name" value="MA"/>
    <property type="match status" value="1"/>
</dbReference>
<dbReference type="InterPro" id="IPR051310">
    <property type="entry name" value="MCP_chemotaxis"/>
</dbReference>
<feature type="domain" description="HAMP" evidence="8">
    <location>
        <begin position="212"/>
        <end position="264"/>
    </location>
</feature>
<dbReference type="GO" id="GO:0005886">
    <property type="term" value="C:plasma membrane"/>
    <property type="evidence" value="ECO:0007669"/>
    <property type="project" value="TreeGrafter"/>
</dbReference>
<dbReference type="SUPFAM" id="SSF58104">
    <property type="entry name" value="Methyl-accepting chemotaxis protein (MCP) signaling domain"/>
    <property type="match status" value="1"/>
</dbReference>
<proteinExistence type="inferred from homology"/>
<dbReference type="PANTHER" id="PTHR43531:SF14">
    <property type="entry name" value="METHYL-ACCEPTING CHEMOTAXIS PROTEIN I-RELATED"/>
    <property type="match status" value="1"/>
</dbReference>
<dbReference type="STRING" id="1484693.RS694_01245"/>
<dbReference type="Gene3D" id="1.10.287.950">
    <property type="entry name" value="Methyl-accepting chemotaxis protein"/>
    <property type="match status" value="1"/>
</dbReference>